<feature type="compositionally biased region" description="Low complexity" evidence="1">
    <location>
        <begin position="763"/>
        <end position="777"/>
    </location>
</feature>
<keyword evidence="4" id="KW-1185">Reference proteome</keyword>
<accession>A0A7Y4L3K7</accession>
<dbReference type="EMBL" id="JABJRC010000005">
    <property type="protein sequence ID" value="NOL42791.1"/>
    <property type="molecule type" value="Genomic_DNA"/>
</dbReference>
<evidence type="ECO:0000313" key="4">
    <source>
        <dbReference type="Proteomes" id="UP000534306"/>
    </source>
</evidence>
<feature type="compositionally biased region" description="Basic and acidic residues" evidence="1">
    <location>
        <begin position="779"/>
        <end position="796"/>
    </location>
</feature>
<name>A0A7Y4L3K7_9ACTN</name>
<evidence type="ECO:0000256" key="1">
    <source>
        <dbReference type="SAM" id="MobiDB-lite"/>
    </source>
</evidence>
<sequence length="796" mass="84937">MPEYDARQRDRLPEATRLAAEVREFAAYPQTKVLVLTRDTPEWRRYQELAEQAFAATDQPFEAAAKGLGGSAAQKERSPVWQARNAALKVFNGPAQHAVVAALGDSSLFTVAGIERKGSEFRIVGAGSTHPTIGADGNHGVPPAARFGAAAWYAVNHLAAKESRAVVEATPSATWRVPAPEPISLDQPIIMRLNTAAAQTPWNALEVEDLAASTRSRLPEERNPFEALDQPLDRSTNYRDWAIDIRRVLDSGQTTTVLSADDQGAVDPDRGQSPPGLRAVMVNDPSGTPQITGMVGRAADGRVVVRDVEGASRDARTTLILVGMREAEALGVGLDFQGDTPYRTSAKLDELIDDVKDVLGPRMDEIPGLGWENAGTPGAAPAEVAAAVTRFSDAGGDVLQFTPDDPRFAALRGQVADRLTAALQVPMDDDALRRLDGADAAGREVDPELAALWQAMNPSTGTATETGIPGAEPAYAEGTQVAVAIDRDGTPLAAATFRKTDERIELGAAGGQADAVRAAIVDGPFRQFDKPAGAFVGADVAETYRQAGARIGGTPALDAEWLTNVEVRPDEASRLYYAADRARNGQTPEQLNDLNRQLTRAQAAGTEIVVLDHSDPSARNRAEQLAARMPGCVGAVEGPRDDAHRATIAVVQGGQVSAWATVDTTPDRPIELAELSKGMTGEQAAPVDWWMSNHQERLDREVRYSEPLVRAMYGANADPSRFVWNADSSKYRVDGIHHRSGDSFDAMVAQAGSETPGRSADSQPQQQAAQGEAAQGQRPDTHRGPGTRGPDRGTGR</sequence>
<evidence type="ECO:0000313" key="5">
    <source>
        <dbReference type="Proteomes" id="UP000553957"/>
    </source>
</evidence>
<dbReference type="Proteomes" id="UP000553957">
    <property type="component" value="Unassembled WGS sequence"/>
</dbReference>
<proteinExistence type="predicted"/>
<reference evidence="2 5" key="2">
    <citation type="submission" date="2020-08" db="EMBL/GenBank/DDBJ databases">
        <title>Sequencing the genomes of 1000 actinobacteria strains.</title>
        <authorList>
            <person name="Klenk H.-P."/>
        </authorList>
    </citation>
    <scope>NUCLEOTIDE SEQUENCE [LARGE SCALE GENOMIC DNA]</scope>
    <source>
        <strain evidence="2 5">DSM 15626</strain>
    </source>
</reference>
<dbReference type="RefSeq" id="WP_171675284.1">
    <property type="nucleotide sequence ID" value="NZ_BAAAGT010000004.1"/>
</dbReference>
<dbReference type="EMBL" id="JACHKF010000001">
    <property type="protein sequence ID" value="MBB6566552.1"/>
    <property type="molecule type" value="Genomic_DNA"/>
</dbReference>
<gene>
    <name evidence="2" type="ORF">HNR71_002189</name>
    <name evidence="3" type="ORF">HPO96_21330</name>
</gene>
<evidence type="ECO:0000313" key="2">
    <source>
        <dbReference type="EMBL" id="MBB6566552.1"/>
    </source>
</evidence>
<reference evidence="3 4" key="1">
    <citation type="submission" date="2020-05" db="EMBL/GenBank/DDBJ databases">
        <title>Genome sequence of Kribbella sandramycini ATCC 39419.</title>
        <authorList>
            <person name="Maclea K.S."/>
            <person name="Fair J.L."/>
        </authorList>
    </citation>
    <scope>NUCLEOTIDE SEQUENCE [LARGE SCALE GENOMIC DNA]</scope>
    <source>
        <strain evidence="3 4">ATCC 39419</strain>
    </source>
</reference>
<feature type="region of interest" description="Disordered" evidence="1">
    <location>
        <begin position="256"/>
        <end position="276"/>
    </location>
</feature>
<dbReference type="Proteomes" id="UP000534306">
    <property type="component" value="Unassembled WGS sequence"/>
</dbReference>
<dbReference type="AlphaFoldDB" id="A0A7Y4L3K7"/>
<feature type="region of interest" description="Disordered" evidence="1">
    <location>
        <begin position="750"/>
        <end position="796"/>
    </location>
</feature>
<comment type="caution">
    <text evidence="3">The sequence shown here is derived from an EMBL/GenBank/DDBJ whole genome shotgun (WGS) entry which is preliminary data.</text>
</comment>
<protein>
    <submittedName>
        <fullName evidence="3">Uncharacterized protein</fullName>
    </submittedName>
</protein>
<evidence type="ECO:0000313" key="3">
    <source>
        <dbReference type="EMBL" id="NOL42791.1"/>
    </source>
</evidence>
<organism evidence="3 4">
    <name type="scientific">Kribbella sandramycini</name>
    <dbReference type="NCBI Taxonomy" id="60450"/>
    <lineage>
        <taxon>Bacteria</taxon>
        <taxon>Bacillati</taxon>
        <taxon>Actinomycetota</taxon>
        <taxon>Actinomycetes</taxon>
        <taxon>Propionibacteriales</taxon>
        <taxon>Kribbellaceae</taxon>
        <taxon>Kribbella</taxon>
    </lineage>
</organism>